<feature type="transmembrane region" description="Helical" evidence="7">
    <location>
        <begin position="110"/>
        <end position="133"/>
    </location>
</feature>
<organism evidence="9 10">
    <name type="scientific">Candidatus Buchananbacteria bacterium RBG_13_39_9</name>
    <dbReference type="NCBI Taxonomy" id="1797531"/>
    <lineage>
        <taxon>Bacteria</taxon>
        <taxon>Candidatus Buchananiibacteriota</taxon>
    </lineage>
</organism>
<evidence type="ECO:0000256" key="7">
    <source>
        <dbReference type="SAM" id="Phobius"/>
    </source>
</evidence>
<dbReference type="EMBL" id="MHIA01000010">
    <property type="protein sequence ID" value="OGY42656.1"/>
    <property type="molecule type" value="Genomic_DNA"/>
</dbReference>
<comment type="subcellular location">
    <subcellularLocation>
        <location evidence="1">Membrane</location>
        <topology evidence="1">Multi-pass membrane protein</topology>
    </subcellularLocation>
</comment>
<dbReference type="AlphaFoldDB" id="A0A1G1XSQ1"/>
<dbReference type="InterPro" id="IPR003362">
    <property type="entry name" value="Bact_transf"/>
</dbReference>
<keyword evidence="4 7" id="KW-0812">Transmembrane</keyword>
<dbReference type="Gene3D" id="3.40.50.720">
    <property type="entry name" value="NAD(P)-binding Rossmann-like Domain"/>
    <property type="match status" value="1"/>
</dbReference>
<dbReference type="InterPro" id="IPR017475">
    <property type="entry name" value="EPS_sugar_tfrase"/>
</dbReference>
<evidence type="ECO:0000313" key="9">
    <source>
        <dbReference type="EMBL" id="OGY42656.1"/>
    </source>
</evidence>
<dbReference type="GO" id="GO:0016020">
    <property type="term" value="C:membrane"/>
    <property type="evidence" value="ECO:0007669"/>
    <property type="project" value="UniProtKB-SubCell"/>
</dbReference>
<feature type="transmembrane region" description="Helical" evidence="7">
    <location>
        <begin position="274"/>
        <end position="295"/>
    </location>
</feature>
<proteinExistence type="inferred from homology"/>
<dbReference type="PANTHER" id="PTHR30576">
    <property type="entry name" value="COLANIC BIOSYNTHESIS UDP-GLUCOSE LIPID CARRIER TRANSFERASE"/>
    <property type="match status" value="1"/>
</dbReference>
<dbReference type="PANTHER" id="PTHR30576:SF0">
    <property type="entry name" value="UNDECAPRENYL-PHOSPHATE N-ACETYLGALACTOSAMINYL 1-PHOSPHATE TRANSFERASE-RELATED"/>
    <property type="match status" value="1"/>
</dbReference>
<dbReference type="Proteomes" id="UP000176260">
    <property type="component" value="Unassembled WGS sequence"/>
</dbReference>
<accession>A0A1G1XSQ1</accession>
<name>A0A1G1XSQ1_9BACT</name>
<evidence type="ECO:0000256" key="4">
    <source>
        <dbReference type="ARBA" id="ARBA00022692"/>
    </source>
</evidence>
<keyword evidence="5 7" id="KW-1133">Transmembrane helix</keyword>
<reference evidence="9 10" key="1">
    <citation type="journal article" date="2016" name="Nat. Commun.">
        <title>Thousands of microbial genomes shed light on interconnected biogeochemical processes in an aquifer system.</title>
        <authorList>
            <person name="Anantharaman K."/>
            <person name="Brown C.T."/>
            <person name="Hug L.A."/>
            <person name="Sharon I."/>
            <person name="Castelle C.J."/>
            <person name="Probst A.J."/>
            <person name="Thomas B.C."/>
            <person name="Singh A."/>
            <person name="Wilkins M.J."/>
            <person name="Karaoz U."/>
            <person name="Brodie E.L."/>
            <person name="Williams K.H."/>
            <person name="Hubbard S.S."/>
            <person name="Banfield J.F."/>
        </authorList>
    </citation>
    <scope>NUCLEOTIDE SEQUENCE [LARGE SCALE GENOMIC DNA]</scope>
</reference>
<dbReference type="Pfam" id="PF02397">
    <property type="entry name" value="Bac_transf"/>
    <property type="match status" value="1"/>
</dbReference>
<feature type="transmembrane region" description="Helical" evidence="7">
    <location>
        <begin position="87"/>
        <end position="104"/>
    </location>
</feature>
<keyword evidence="6 7" id="KW-0472">Membrane</keyword>
<evidence type="ECO:0000259" key="8">
    <source>
        <dbReference type="Pfam" id="PF02397"/>
    </source>
</evidence>
<evidence type="ECO:0000313" key="10">
    <source>
        <dbReference type="Proteomes" id="UP000176260"/>
    </source>
</evidence>
<protein>
    <recommendedName>
        <fullName evidence="8">Bacterial sugar transferase domain-containing protein</fullName>
    </recommendedName>
</protein>
<dbReference type="Pfam" id="PF13727">
    <property type="entry name" value="CoA_binding_3"/>
    <property type="match status" value="1"/>
</dbReference>
<evidence type="ECO:0000256" key="2">
    <source>
        <dbReference type="ARBA" id="ARBA00006464"/>
    </source>
</evidence>
<dbReference type="GO" id="GO:0016780">
    <property type="term" value="F:phosphotransferase activity, for other substituted phosphate groups"/>
    <property type="evidence" value="ECO:0007669"/>
    <property type="project" value="TreeGrafter"/>
</dbReference>
<keyword evidence="3" id="KW-0808">Transferase</keyword>
<evidence type="ECO:0000256" key="1">
    <source>
        <dbReference type="ARBA" id="ARBA00004141"/>
    </source>
</evidence>
<dbReference type="NCBIfam" id="TIGR03025">
    <property type="entry name" value="EPS_sugtrans"/>
    <property type="match status" value="1"/>
</dbReference>
<evidence type="ECO:0000256" key="3">
    <source>
        <dbReference type="ARBA" id="ARBA00022679"/>
    </source>
</evidence>
<feature type="domain" description="Bacterial sugar transferase" evidence="8">
    <location>
        <begin position="269"/>
        <end position="465"/>
    </location>
</feature>
<evidence type="ECO:0000256" key="6">
    <source>
        <dbReference type="ARBA" id="ARBA00023136"/>
    </source>
</evidence>
<feature type="transmembrane region" description="Helical" evidence="7">
    <location>
        <begin position="7"/>
        <end position="31"/>
    </location>
</feature>
<evidence type="ECO:0000256" key="5">
    <source>
        <dbReference type="ARBA" id="ARBA00022989"/>
    </source>
</evidence>
<gene>
    <name evidence="9" type="ORF">A2Y67_02330</name>
</gene>
<feature type="transmembrane region" description="Helical" evidence="7">
    <location>
        <begin position="51"/>
        <end position="75"/>
    </location>
</feature>
<comment type="similarity">
    <text evidence="2">Belongs to the bacterial sugar transferase family.</text>
</comment>
<comment type="caution">
    <text evidence="9">The sequence shown here is derived from an EMBL/GenBank/DDBJ whole genome shotgun (WGS) entry which is preliminary data.</text>
</comment>
<sequence>MKKTDLLFATILIPLDFLMLILAALSAYYLRVGSFVTEIRPVIYALSFSEYLGYSLLMAMVMLFVFALAGLYAIHTGRKFSQEFTKIFFACSTGVLAIIVAIFLKRELFSSRFIILAAWGFTILYVTIGRVIIYQIQKSLLKKGYGTKKIIIIGQDKNTQLIIKEIKNKPQLGYQISKIFPNFNETVKNEILALRKEEQVDEIILTDSNLEKETTFDLINFTEANHIIFKFSADLFKTKTSRLEIDTLAGIPIFEIKKTKLEGWGRIYKRIFDLIASGLIIILTSPIMLITALAIKLDSKGSVFFSKLDNGSPVKRMGQYGNPFRYFKFRSMIDKSDSLRYSKSLQELNLRKGPLVKIKDDPRITKVGQFIRKYSIDELPEFFLVFTGRMSLVGPRPHLPEEVAKYKGYQKRVLDIKPGITGMAQISGRSDLDFDEEVKLDTYYIENWSLWLDLQILFKTPKVVIFPKREAL</sequence>